<evidence type="ECO:0000313" key="4">
    <source>
        <dbReference type="Proteomes" id="UP000694700"/>
    </source>
</evidence>
<proteinExistence type="predicted"/>
<evidence type="ECO:0000256" key="1">
    <source>
        <dbReference type="SAM" id="SignalP"/>
    </source>
</evidence>
<evidence type="ECO:0000259" key="2">
    <source>
        <dbReference type="Pfam" id="PF16470"/>
    </source>
</evidence>
<feature type="chain" id="PRO_5034221152" description="Peptidase S8 pro-domain domain-containing protein" evidence="1">
    <location>
        <begin position="20"/>
        <end position="92"/>
    </location>
</feature>
<dbReference type="Proteomes" id="UP000694700">
    <property type="component" value="Unplaced"/>
</dbReference>
<dbReference type="Gene3D" id="3.30.70.850">
    <property type="entry name" value="Peptidase S8, pro-domain"/>
    <property type="match status" value="1"/>
</dbReference>
<accession>A0A8C1V9G8</accession>
<dbReference type="InterPro" id="IPR038466">
    <property type="entry name" value="S8_pro-domain_sf"/>
</dbReference>
<dbReference type="SUPFAM" id="SSF54897">
    <property type="entry name" value="Protease propeptides/inhibitors"/>
    <property type="match status" value="1"/>
</dbReference>
<sequence length="92" mass="10266">MDLRLVSLTLGTLLILVTSEPRPSVGQKVYTNTWAVHITGGEQEANRIAKKHGFVNHGKVSVLFRQVILVCLESSLRFVYAVHIFSALMLMD</sequence>
<feature type="domain" description="Peptidase S8 pro-domain" evidence="2">
    <location>
        <begin position="33"/>
        <end position="61"/>
    </location>
</feature>
<evidence type="ECO:0000313" key="3">
    <source>
        <dbReference type="Ensembl" id="ENSCCRP00015049000.1"/>
    </source>
</evidence>
<name>A0A8C1V9G8_CYPCA</name>
<organism evidence="3 4">
    <name type="scientific">Cyprinus carpio</name>
    <name type="common">Common carp</name>
    <dbReference type="NCBI Taxonomy" id="7962"/>
    <lineage>
        <taxon>Eukaryota</taxon>
        <taxon>Metazoa</taxon>
        <taxon>Chordata</taxon>
        <taxon>Craniata</taxon>
        <taxon>Vertebrata</taxon>
        <taxon>Euteleostomi</taxon>
        <taxon>Actinopterygii</taxon>
        <taxon>Neopterygii</taxon>
        <taxon>Teleostei</taxon>
        <taxon>Ostariophysi</taxon>
        <taxon>Cypriniformes</taxon>
        <taxon>Cyprinidae</taxon>
        <taxon>Cyprininae</taxon>
        <taxon>Cyprinus</taxon>
    </lineage>
</organism>
<dbReference type="InterPro" id="IPR032815">
    <property type="entry name" value="S8_pro-domain"/>
</dbReference>
<dbReference type="Pfam" id="PF16470">
    <property type="entry name" value="S8_pro-domain"/>
    <property type="match status" value="1"/>
</dbReference>
<protein>
    <recommendedName>
        <fullName evidence="2">Peptidase S8 pro-domain domain-containing protein</fullName>
    </recommendedName>
</protein>
<dbReference type="AlphaFoldDB" id="A0A8C1V9G8"/>
<keyword evidence="1" id="KW-0732">Signal</keyword>
<reference evidence="3" key="1">
    <citation type="submission" date="2025-08" db="UniProtKB">
        <authorList>
            <consortium name="Ensembl"/>
        </authorList>
    </citation>
    <scope>IDENTIFICATION</scope>
</reference>
<feature type="signal peptide" evidence="1">
    <location>
        <begin position="1"/>
        <end position="19"/>
    </location>
</feature>
<dbReference type="Ensembl" id="ENSCCRT00015050645.1">
    <property type="protein sequence ID" value="ENSCCRP00015049000.1"/>
    <property type="gene ID" value="ENSCCRG00015020254.1"/>
</dbReference>